<dbReference type="InterPro" id="IPR001645">
    <property type="entry name" value="Folylpolyglutamate_synth"/>
</dbReference>
<dbReference type="EC" id="6.3.2.17" evidence="3"/>
<dbReference type="PROSITE" id="PS01012">
    <property type="entry name" value="FOLYLPOLYGLU_SYNT_2"/>
    <property type="match status" value="1"/>
</dbReference>
<dbReference type="GO" id="GO:0004326">
    <property type="term" value="F:tetrahydrofolylpolyglutamate synthase activity"/>
    <property type="evidence" value="ECO:0007669"/>
    <property type="project" value="UniProtKB-EC"/>
</dbReference>
<evidence type="ECO:0000256" key="1">
    <source>
        <dbReference type="ARBA" id="ARBA00001946"/>
    </source>
</evidence>
<dbReference type="Proteomes" id="UP000466864">
    <property type="component" value="Unassembled WGS sequence"/>
</dbReference>
<dbReference type="InterPro" id="IPR013221">
    <property type="entry name" value="Mur_ligase_cen"/>
</dbReference>
<dbReference type="SUPFAM" id="SSF53244">
    <property type="entry name" value="MurD-like peptide ligases, peptide-binding domain"/>
    <property type="match status" value="1"/>
</dbReference>
<proteinExistence type="inferred from homology"/>
<evidence type="ECO:0000313" key="15">
    <source>
        <dbReference type="Proteomes" id="UP000466864"/>
    </source>
</evidence>
<dbReference type="NCBIfam" id="TIGR01499">
    <property type="entry name" value="folC"/>
    <property type="match status" value="1"/>
</dbReference>
<dbReference type="GO" id="GO:0005737">
    <property type="term" value="C:cytoplasm"/>
    <property type="evidence" value="ECO:0007669"/>
    <property type="project" value="TreeGrafter"/>
</dbReference>
<evidence type="ECO:0000256" key="8">
    <source>
        <dbReference type="ARBA" id="ARBA00022842"/>
    </source>
</evidence>
<name>A0A7X2P7L2_9FIRM</name>
<comment type="catalytic activity">
    <reaction evidence="10">
        <text>(6S)-5,6,7,8-tetrahydrofolyl-(gamma-L-Glu)(n) + L-glutamate + ATP = (6S)-5,6,7,8-tetrahydrofolyl-(gamma-L-Glu)(n+1) + ADP + phosphate + H(+)</text>
        <dbReference type="Rhea" id="RHEA:10580"/>
        <dbReference type="Rhea" id="RHEA-COMP:14738"/>
        <dbReference type="Rhea" id="RHEA-COMP:14740"/>
        <dbReference type="ChEBI" id="CHEBI:15378"/>
        <dbReference type="ChEBI" id="CHEBI:29985"/>
        <dbReference type="ChEBI" id="CHEBI:30616"/>
        <dbReference type="ChEBI" id="CHEBI:43474"/>
        <dbReference type="ChEBI" id="CHEBI:141005"/>
        <dbReference type="ChEBI" id="CHEBI:456216"/>
        <dbReference type="EC" id="6.3.2.17"/>
    </reaction>
</comment>
<keyword evidence="7 11" id="KW-0067">ATP-binding</keyword>
<dbReference type="GO" id="GO:0008841">
    <property type="term" value="F:dihydrofolate synthase activity"/>
    <property type="evidence" value="ECO:0007669"/>
    <property type="project" value="TreeGrafter"/>
</dbReference>
<keyword evidence="8" id="KW-0460">Magnesium</keyword>
<dbReference type="Gene3D" id="3.40.1190.10">
    <property type="entry name" value="Mur-like, catalytic domain"/>
    <property type="match status" value="1"/>
</dbReference>
<dbReference type="Pfam" id="PF08245">
    <property type="entry name" value="Mur_ligase_M"/>
    <property type="match status" value="1"/>
</dbReference>
<evidence type="ECO:0000256" key="10">
    <source>
        <dbReference type="ARBA" id="ARBA00047493"/>
    </source>
</evidence>
<dbReference type="PANTHER" id="PTHR11136:SF0">
    <property type="entry name" value="DIHYDROFOLATE SYNTHETASE-RELATED"/>
    <property type="match status" value="1"/>
</dbReference>
<keyword evidence="15" id="KW-1185">Reference proteome</keyword>
<keyword evidence="5" id="KW-0479">Metal-binding</keyword>
<dbReference type="Pfam" id="PF02875">
    <property type="entry name" value="Mur_ligase_C"/>
    <property type="match status" value="1"/>
</dbReference>
<evidence type="ECO:0000259" key="12">
    <source>
        <dbReference type="Pfam" id="PF02875"/>
    </source>
</evidence>
<gene>
    <name evidence="14" type="ORF">FYJ60_05185</name>
</gene>
<evidence type="ECO:0000256" key="3">
    <source>
        <dbReference type="ARBA" id="ARBA00013025"/>
    </source>
</evidence>
<dbReference type="PIRSF" id="PIRSF001563">
    <property type="entry name" value="Folylpolyglu_synth"/>
    <property type="match status" value="1"/>
</dbReference>
<dbReference type="GO" id="GO:0046872">
    <property type="term" value="F:metal ion binding"/>
    <property type="evidence" value="ECO:0007669"/>
    <property type="project" value="UniProtKB-KW"/>
</dbReference>
<evidence type="ECO:0000313" key="14">
    <source>
        <dbReference type="EMBL" id="MST81704.1"/>
    </source>
</evidence>
<dbReference type="InterPro" id="IPR018109">
    <property type="entry name" value="Folylpolyglutamate_synth_CS"/>
</dbReference>
<reference evidence="14 15" key="1">
    <citation type="submission" date="2019-08" db="EMBL/GenBank/DDBJ databases">
        <title>In-depth cultivation of the pig gut microbiome towards novel bacterial diversity and tailored functional studies.</title>
        <authorList>
            <person name="Wylensek D."/>
            <person name="Hitch T.C.A."/>
            <person name="Clavel T."/>
        </authorList>
    </citation>
    <scope>NUCLEOTIDE SEQUENCE [LARGE SCALE GENOMIC DNA]</scope>
    <source>
        <strain evidence="14 15">Oil+RF-744-WCA-WT-13</strain>
    </source>
</reference>
<organism evidence="14 15">
    <name type="scientific">Bilifractor porci</name>
    <dbReference type="NCBI Taxonomy" id="2606636"/>
    <lineage>
        <taxon>Bacteria</taxon>
        <taxon>Bacillati</taxon>
        <taxon>Bacillota</taxon>
        <taxon>Clostridia</taxon>
        <taxon>Lachnospirales</taxon>
        <taxon>Lachnospiraceae</taxon>
        <taxon>Bilifractor</taxon>
    </lineage>
</organism>
<evidence type="ECO:0000256" key="2">
    <source>
        <dbReference type="ARBA" id="ARBA00008276"/>
    </source>
</evidence>
<feature type="domain" description="Mur ligase central" evidence="13">
    <location>
        <begin position="44"/>
        <end position="275"/>
    </location>
</feature>
<evidence type="ECO:0000256" key="9">
    <source>
        <dbReference type="ARBA" id="ARBA00030592"/>
    </source>
</evidence>
<dbReference type="InterPro" id="IPR036565">
    <property type="entry name" value="Mur-like_cat_sf"/>
</dbReference>
<sequence length="435" mass="48230">MTYEEAVNYIEGIGKFAADTSLTHTDRLLDKLGHPENGKKIIHVAGTNGKGSVCAYLRAMLAEGGYRVGFFTSPHLVRINERFQIGTEEVDDDTFLWAFEKVKEAIDEFLQEGGSHPTYFETLFLMAVLIFQKADTDYIILEVGLGGRLDATNVIRHPMACVITSISLDHTEYLGDTTEKIAGEKAGIIKKGVPVIFDGHDRAAAAVIRRRAEELDSPCYELTQDCCRPVRTTTEGIAFDFTWRDEKSGGKAETFRLQIPQIAEYQMMNASLAFLTMLILQKDHGIPAGRLAEGISKMVWPCRMETVLPGVVVDGAHNPDGIAQFVKTASQFHRNYEITVLFAAVSDKDHADMIREIVEGIHPERVITTRIEGSRCISEKILAEEFARAGQQEVYSEPDVGRAFDLACSRKGDGMLFCVGSLYLAGQIKSHLAKK</sequence>
<dbReference type="Gene3D" id="3.90.190.20">
    <property type="entry name" value="Mur ligase, C-terminal domain"/>
    <property type="match status" value="1"/>
</dbReference>
<feature type="domain" description="Mur ligase C-terminal" evidence="12">
    <location>
        <begin position="303"/>
        <end position="416"/>
    </location>
</feature>
<evidence type="ECO:0000256" key="6">
    <source>
        <dbReference type="ARBA" id="ARBA00022741"/>
    </source>
</evidence>
<dbReference type="PANTHER" id="PTHR11136">
    <property type="entry name" value="FOLYLPOLYGLUTAMATE SYNTHASE-RELATED"/>
    <property type="match status" value="1"/>
</dbReference>
<accession>A0A7X2P7L2</accession>
<dbReference type="SUPFAM" id="SSF53623">
    <property type="entry name" value="MurD-like peptide ligases, catalytic domain"/>
    <property type="match status" value="1"/>
</dbReference>
<evidence type="ECO:0000256" key="7">
    <source>
        <dbReference type="ARBA" id="ARBA00022840"/>
    </source>
</evidence>
<protein>
    <recommendedName>
        <fullName evidence="3">tetrahydrofolate synthase</fullName>
        <ecNumber evidence="3">6.3.2.17</ecNumber>
    </recommendedName>
    <alternativeName>
        <fullName evidence="9">Tetrahydrofolylpolyglutamate synthase</fullName>
    </alternativeName>
</protein>
<comment type="caution">
    <text evidence="14">The sequence shown here is derived from an EMBL/GenBank/DDBJ whole genome shotgun (WGS) entry which is preliminary data.</text>
</comment>
<dbReference type="InterPro" id="IPR036615">
    <property type="entry name" value="Mur_ligase_C_dom_sf"/>
</dbReference>
<comment type="similarity">
    <text evidence="2 11">Belongs to the folylpolyglutamate synthase family.</text>
</comment>
<dbReference type="InterPro" id="IPR004101">
    <property type="entry name" value="Mur_ligase_C"/>
</dbReference>
<evidence type="ECO:0000259" key="13">
    <source>
        <dbReference type="Pfam" id="PF08245"/>
    </source>
</evidence>
<dbReference type="EMBL" id="VUMV01000003">
    <property type="protein sequence ID" value="MST81704.1"/>
    <property type="molecule type" value="Genomic_DNA"/>
</dbReference>
<evidence type="ECO:0000256" key="4">
    <source>
        <dbReference type="ARBA" id="ARBA00022598"/>
    </source>
</evidence>
<dbReference type="RefSeq" id="WP_154457620.1">
    <property type="nucleotide sequence ID" value="NZ_VUMV01000003.1"/>
</dbReference>
<keyword evidence="6 11" id="KW-0547">Nucleotide-binding</keyword>
<evidence type="ECO:0000256" key="5">
    <source>
        <dbReference type="ARBA" id="ARBA00022723"/>
    </source>
</evidence>
<dbReference type="FunFam" id="3.40.1190.10:FF:000011">
    <property type="entry name" value="Folylpolyglutamate synthase/dihydrofolate synthase"/>
    <property type="match status" value="1"/>
</dbReference>
<dbReference type="AlphaFoldDB" id="A0A7X2P7L2"/>
<evidence type="ECO:0000256" key="11">
    <source>
        <dbReference type="PIRNR" id="PIRNR001563"/>
    </source>
</evidence>
<keyword evidence="4 11" id="KW-0436">Ligase</keyword>
<comment type="cofactor">
    <cofactor evidence="1">
        <name>Mg(2+)</name>
        <dbReference type="ChEBI" id="CHEBI:18420"/>
    </cofactor>
</comment>
<dbReference type="GO" id="GO:0005524">
    <property type="term" value="F:ATP binding"/>
    <property type="evidence" value="ECO:0007669"/>
    <property type="project" value="UniProtKB-KW"/>
</dbReference>